<gene>
    <name evidence="2" type="ORF">NBG84_32080</name>
</gene>
<evidence type="ECO:0000313" key="2">
    <source>
        <dbReference type="EMBL" id="MCM2392869.1"/>
    </source>
</evidence>
<dbReference type="RefSeq" id="WP_250923193.1">
    <property type="nucleotide sequence ID" value="NZ_JAMQAW010000052.1"/>
</dbReference>
<evidence type="ECO:0000256" key="1">
    <source>
        <dbReference type="SAM" id="Phobius"/>
    </source>
</evidence>
<reference evidence="2" key="1">
    <citation type="submission" date="2022-06" db="EMBL/GenBank/DDBJ databases">
        <title>Genome public.</title>
        <authorList>
            <person name="Sun Q."/>
        </authorList>
    </citation>
    <scope>NUCLEOTIDE SEQUENCE</scope>
    <source>
        <strain evidence="2">CWNU-1</strain>
    </source>
</reference>
<organism evidence="2 3">
    <name type="scientific">Streptomyces albipurpureus</name>
    <dbReference type="NCBI Taxonomy" id="2897419"/>
    <lineage>
        <taxon>Bacteria</taxon>
        <taxon>Bacillati</taxon>
        <taxon>Actinomycetota</taxon>
        <taxon>Actinomycetes</taxon>
        <taxon>Kitasatosporales</taxon>
        <taxon>Streptomycetaceae</taxon>
        <taxon>Streptomyces</taxon>
    </lineage>
</organism>
<protein>
    <submittedName>
        <fullName evidence="2">Uncharacterized protein</fullName>
    </submittedName>
</protein>
<feature type="transmembrane region" description="Helical" evidence="1">
    <location>
        <begin position="36"/>
        <end position="56"/>
    </location>
</feature>
<keyword evidence="1" id="KW-0472">Membrane</keyword>
<keyword evidence="3" id="KW-1185">Reference proteome</keyword>
<name>A0ABT0UWA0_9ACTN</name>
<evidence type="ECO:0000313" key="3">
    <source>
        <dbReference type="Proteomes" id="UP001431429"/>
    </source>
</evidence>
<accession>A0ABT0UWA0</accession>
<comment type="caution">
    <text evidence="2">The sequence shown here is derived from an EMBL/GenBank/DDBJ whole genome shotgun (WGS) entry which is preliminary data.</text>
</comment>
<proteinExistence type="predicted"/>
<dbReference type="EMBL" id="JAMQAW010000052">
    <property type="protein sequence ID" value="MCM2392869.1"/>
    <property type="molecule type" value="Genomic_DNA"/>
</dbReference>
<dbReference type="Proteomes" id="UP001431429">
    <property type="component" value="Unassembled WGS sequence"/>
</dbReference>
<sequence>MFRRREAVPFSFVAEQNNFRSNVTPPPRERPSISQLGGRTLIGLTVVAGLVGSLLLGMPSLESSAVPAHGQQSEATERR</sequence>
<keyword evidence="1" id="KW-1133">Transmembrane helix</keyword>
<keyword evidence="1" id="KW-0812">Transmembrane</keyword>